<dbReference type="PANTHER" id="PTHR39338:SF7">
    <property type="entry name" value="BLL6692 PROTEIN"/>
    <property type="match status" value="1"/>
</dbReference>
<dbReference type="RefSeq" id="WP_109951503.1">
    <property type="nucleotide sequence ID" value="NZ_CP029551.1"/>
</dbReference>
<reference evidence="1 2" key="1">
    <citation type="submission" date="2018-05" db="EMBL/GenBank/DDBJ databases">
        <title>Complete Genome Sequence of Methylobacterium sp. 17Sr1-43.</title>
        <authorList>
            <person name="Srinivasan S."/>
        </authorList>
    </citation>
    <scope>NUCLEOTIDE SEQUENCE [LARGE SCALE GENOMIC DNA]</scope>
    <source>
        <strain evidence="1 2">17Sr1-43</strain>
    </source>
</reference>
<sequence>MLLQFFTALRDAKVPVTLREYLTLLDALDRDLADKRVEEFYFLARTALVKDEGHLDRFDRVFGEVFRGLESLGEAVAPAAIPEEWLRKLVEKHLTEAEKAEIRALGWDKLFETLKQRLAEQKGRHQGGSKWIGTGGTSPFGAYGYNPEGVRIGQDGNRNFRAVKVWDRRDFRDLDDTVELGARNVRVALRRLRRFARTGAAEELDLDGTIRASARQGYLDVKLRPERRNAVKVILFLDVGGSMDWHIELAETLFSAARSEFKHLAHYYFHNCPYEAVWTENARRHDDRTPLLDVIRTYGPDYRLVFVGDASMSPYEIAMAGGSVEHWNEEPGAAWMQRLLDHFPKAAWLNPVPEGNWGYTQSIGMMQRLVGGRMFPLTPDGIDRATRALLR</sequence>
<dbReference type="Pfam" id="PF05762">
    <property type="entry name" value="VWA_CoxE"/>
    <property type="match status" value="1"/>
</dbReference>
<dbReference type="KEGG" id="meti:DK427_12250"/>
<dbReference type="InterPro" id="IPR008912">
    <property type="entry name" value="Uncharacterised_CoxE"/>
</dbReference>
<dbReference type="AlphaFoldDB" id="A0A2U8VSH5"/>
<gene>
    <name evidence="1" type="ORF">DK427_12250</name>
</gene>
<evidence type="ECO:0000313" key="2">
    <source>
        <dbReference type="Proteomes" id="UP000246058"/>
    </source>
</evidence>
<dbReference type="Proteomes" id="UP000246058">
    <property type="component" value="Chromosome"/>
</dbReference>
<proteinExistence type="predicted"/>
<keyword evidence="2" id="KW-1185">Reference proteome</keyword>
<dbReference type="PANTHER" id="PTHR39338">
    <property type="entry name" value="BLL5662 PROTEIN-RELATED"/>
    <property type="match status" value="1"/>
</dbReference>
<dbReference type="OrthoDB" id="9764216at2"/>
<protein>
    <submittedName>
        <fullName evidence="1">VWA domain-containing protein</fullName>
    </submittedName>
</protein>
<accession>A0A2U8VSH5</accession>
<dbReference type="EMBL" id="CP029551">
    <property type="protein sequence ID" value="AWN36401.1"/>
    <property type="molecule type" value="Genomic_DNA"/>
</dbReference>
<name>A0A2U8VSH5_9HYPH</name>
<evidence type="ECO:0000313" key="1">
    <source>
        <dbReference type="EMBL" id="AWN36401.1"/>
    </source>
</evidence>
<organism evidence="1 2">
    <name type="scientific">Methylobacterium radiodurans</name>
    <dbReference type="NCBI Taxonomy" id="2202828"/>
    <lineage>
        <taxon>Bacteria</taxon>
        <taxon>Pseudomonadati</taxon>
        <taxon>Pseudomonadota</taxon>
        <taxon>Alphaproteobacteria</taxon>
        <taxon>Hyphomicrobiales</taxon>
        <taxon>Methylobacteriaceae</taxon>
        <taxon>Methylobacterium</taxon>
    </lineage>
</organism>